<name>A0A9C5ZNE5_9MUSC</name>
<accession>A0A9C5ZNE5</accession>
<evidence type="ECO:0000313" key="1">
    <source>
        <dbReference type="Proteomes" id="UP000092443"/>
    </source>
</evidence>
<proteinExistence type="predicted"/>
<protein>
    <submittedName>
        <fullName evidence="2">Uncharacterized protein LOC119644640</fullName>
    </submittedName>
</protein>
<dbReference type="GeneID" id="119644640"/>
<organism evidence="1 2">
    <name type="scientific">Glossina fuscipes</name>
    <dbReference type="NCBI Taxonomy" id="7396"/>
    <lineage>
        <taxon>Eukaryota</taxon>
        <taxon>Metazoa</taxon>
        <taxon>Ecdysozoa</taxon>
        <taxon>Arthropoda</taxon>
        <taxon>Hexapoda</taxon>
        <taxon>Insecta</taxon>
        <taxon>Pterygota</taxon>
        <taxon>Neoptera</taxon>
        <taxon>Endopterygota</taxon>
        <taxon>Diptera</taxon>
        <taxon>Brachycera</taxon>
        <taxon>Muscomorpha</taxon>
        <taxon>Hippoboscoidea</taxon>
        <taxon>Glossinidae</taxon>
        <taxon>Glossina</taxon>
    </lineage>
</organism>
<dbReference type="AlphaFoldDB" id="A0A9C5ZNE5"/>
<gene>
    <name evidence="2" type="primary">LOC119644640</name>
</gene>
<sequence length="186" mass="21630">MLNGRHFNGYKSINNDLPIFDPMPGRESVKDAERPLIFIYNNARMLLNSMLGKRKYRMSEPMPGQILYPPRNLKLNTKKRTISPSKKTKPFAANGGKRMNAMPFTIDDAKNYKAYYARHQVMWQPLIKYFTKAKTKANTVKQLSSRKYDEKPNEENRTWFIINGRYKGPSTVNATTTLHSSKYIQT</sequence>
<keyword evidence="1" id="KW-1185">Reference proteome</keyword>
<dbReference type="RefSeq" id="XP_037900202.1">
    <property type="nucleotide sequence ID" value="XM_038044274.1"/>
</dbReference>
<evidence type="ECO:0000313" key="2">
    <source>
        <dbReference type="RefSeq" id="XP_037900202.1"/>
    </source>
</evidence>
<dbReference type="KEGG" id="gfs:119644640"/>
<reference evidence="2" key="1">
    <citation type="submission" date="2025-08" db="UniProtKB">
        <authorList>
            <consortium name="RefSeq"/>
        </authorList>
    </citation>
    <scope>IDENTIFICATION</scope>
    <source>
        <tissue evidence="2">Whole body pupa</tissue>
    </source>
</reference>
<dbReference type="Proteomes" id="UP000092443">
    <property type="component" value="Unplaced"/>
</dbReference>